<dbReference type="EMBL" id="JALLAZ020000565">
    <property type="protein sequence ID" value="KAL3792096.1"/>
    <property type="molecule type" value="Genomic_DNA"/>
</dbReference>
<dbReference type="Proteomes" id="UP001530315">
    <property type="component" value="Unassembled WGS sequence"/>
</dbReference>
<dbReference type="PROSITE" id="PS50096">
    <property type="entry name" value="IQ"/>
    <property type="match status" value="1"/>
</dbReference>
<name>A0ABD3PXZ6_9STRA</name>
<sequence length="757" mass="88026">MSSRSSASDATRIERWRIVRSIIDFPGNRKTGSLGRLSRHLTDVTNASFSDLTRALSLELGSDVADKFAKRLHRAFSSSDKKLPAVVYPVVDARFIMTTYWATILAPVAFHNPKMVYLKLMEDYVTEDNSGGRNKSWLLTDVMRVVSIAATNDEEEKSTGVHLREQIQELTTSSIITMDIMTNALEINPAVLQNFRTQMIAKLCENERLALMNGEEDASMHAFHLQLNKIIRERQRNFFTTIILRKAFAAWRMDLSLVVRSKGRKQKEAFAAWVIAVKRIKLSRLFTNLSHVGYCASQERRALRKLIKHMRIMKKIKRCCTSDDEKDICAGMGHLRIWMKKLSVRRAFSKWMSLHQQSIRLDVAQKWHINQVQRRVFRHFNATAMSEIASRRASMIQQKIDFKHINDHMPTSKTSTSGYSDFQHTELRAKKEQIRLYDEARQRQKKLQKAIDTNILQEQQEQRKQRVAALRTQHEEQFQSAWAAKKVETENACAERMKYWISTSDFKNQSQKRQKEVQQNFSLKHASTSNTERENAIASLSVISTSILDAKLAQVGSCFDDLFFRLEKLTSPINSIPFQSALASCGLIMTGSEFEDLFHGITKHDRAISKDASIEPHELQKLRILADKYIGHEGTRWKLYLNTMHQQQQLHNIFTNEKILEKDIGKKHIRLMVSENMQDNEMLKVRKNYFEARRHAHQAMLEHHAATSIQSLYRRFSGRQSRKKQKWILERRKLFRLRAKQAAAASLIQRRYRLSMK</sequence>
<evidence type="ECO:0000313" key="1">
    <source>
        <dbReference type="EMBL" id="KAL3792096.1"/>
    </source>
</evidence>
<proteinExistence type="predicted"/>
<keyword evidence="2" id="KW-1185">Reference proteome</keyword>
<dbReference type="AlphaFoldDB" id="A0ABD3PXZ6"/>
<evidence type="ECO:0000313" key="2">
    <source>
        <dbReference type="Proteomes" id="UP001530315"/>
    </source>
</evidence>
<gene>
    <name evidence="1" type="ORF">ACHAW5_006741</name>
</gene>
<reference evidence="1 2" key="1">
    <citation type="submission" date="2024-10" db="EMBL/GenBank/DDBJ databases">
        <title>Updated reference genomes for cyclostephanoid diatoms.</title>
        <authorList>
            <person name="Roberts W.R."/>
            <person name="Alverson A.J."/>
        </authorList>
    </citation>
    <scope>NUCLEOTIDE SEQUENCE [LARGE SCALE GENOMIC DNA]</scope>
    <source>
        <strain evidence="1 2">AJA276-08</strain>
    </source>
</reference>
<comment type="caution">
    <text evidence="1">The sequence shown here is derived from an EMBL/GenBank/DDBJ whole genome shotgun (WGS) entry which is preliminary data.</text>
</comment>
<organism evidence="1 2">
    <name type="scientific">Stephanodiscus triporus</name>
    <dbReference type="NCBI Taxonomy" id="2934178"/>
    <lineage>
        <taxon>Eukaryota</taxon>
        <taxon>Sar</taxon>
        <taxon>Stramenopiles</taxon>
        <taxon>Ochrophyta</taxon>
        <taxon>Bacillariophyta</taxon>
        <taxon>Coscinodiscophyceae</taxon>
        <taxon>Thalassiosirophycidae</taxon>
        <taxon>Stephanodiscales</taxon>
        <taxon>Stephanodiscaceae</taxon>
        <taxon>Stephanodiscus</taxon>
    </lineage>
</organism>
<accession>A0ABD3PXZ6</accession>
<protein>
    <submittedName>
        <fullName evidence="1">Uncharacterized protein</fullName>
    </submittedName>
</protein>